<evidence type="ECO:0000313" key="2">
    <source>
        <dbReference type="EMBL" id="KAK6622760.1"/>
    </source>
</evidence>
<dbReference type="Gene3D" id="3.30.200.20">
    <property type="entry name" value="Phosphorylase Kinase, domain 1"/>
    <property type="match status" value="1"/>
</dbReference>
<proteinExistence type="predicted"/>
<feature type="compositionally biased region" description="Polar residues" evidence="1">
    <location>
        <begin position="14"/>
        <end position="24"/>
    </location>
</feature>
<accession>A0AAN8S3Y7</accession>
<dbReference type="EMBL" id="JAWJWE010000038">
    <property type="protein sequence ID" value="KAK6622760.1"/>
    <property type="molecule type" value="Genomic_DNA"/>
</dbReference>
<reference evidence="2 3" key="1">
    <citation type="submission" date="2023-10" db="EMBL/GenBank/DDBJ databases">
        <title>Genomes of two closely related lineages of the louse Polyplax serrata with different host specificities.</title>
        <authorList>
            <person name="Martinu J."/>
            <person name="Tarabai H."/>
            <person name="Stefka J."/>
            <person name="Hypsa V."/>
        </authorList>
    </citation>
    <scope>NUCLEOTIDE SEQUENCE [LARGE SCALE GENOMIC DNA]</scope>
    <source>
        <strain evidence="2">HR10_N</strain>
    </source>
</reference>
<dbReference type="Proteomes" id="UP001372834">
    <property type="component" value="Unassembled WGS sequence"/>
</dbReference>
<organism evidence="2 3">
    <name type="scientific">Polyplax serrata</name>
    <name type="common">Common mouse louse</name>
    <dbReference type="NCBI Taxonomy" id="468196"/>
    <lineage>
        <taxon>Eukaryota</taxon>
        <taxon>Metazoa</taxon>
        <taxon>Ecdysozoa</taxon>
        <taxon>Arthropoda</taxon>
        <taxon>Hexapoda</taxon>
        <taxon>Insecta</taxon>
        <taxon>Pterygota</taxon>
        <taxon>Neoptera</taxon>
        <taxon>Paraneoptera</taxon>
        <taxon>Psocodea</taxon>
        <taxon>Troctomorpha</taxon>
        <taxon>Phthiraptera</taxon>
        <taxon>Anoplura</taxon>
        <taxon>Polyplacidae</taxon>
        <taxon>Polyplax</taxon>
    </lineage>
</organism>
<comment type="caution">
    <text evidence="2">The sequence shown here is derived from an EMBL/GenBank/DDBJ whole genome shotgun (WGS) entry which is preliminary data.</text>
</comment>
<evidence type="ECO:0000313" key="3">
    <source>
        <dbReference type="Proteomes" id="UP001372834"/>
    </source>
</evidence>
<gene>
    <name evidence="2" type="ORF">RUM43_008603</name>
</gene>
<sequence length="229" mass="25919">METTRPRVFYLPSPYQSQVESPQSPEMPLTQDDLKKSDTGSDQSTSGGVLSPFFPTAPALERKCTASLVGDKYLILDIPEGSTLNKCINVQTQEELICKALDGENAMKTHLITQSKSTISVERHLSAVQACRLHHCRSSDIVFLHSAFFGLNQARFSSLLYRNHPRKRMTLHCRKQSWQNLEETGGRPSHVDLNLKFKKKFRKVILSVLDENTLKFGKRMHESLITDDA</sequence>
<feature type="region of interest" description="Disordered" evidence="1">
    <location>
        <begin position="1"/>
        <end position="50"/>
    </location>
</feature>
<protein>
    <submittedName>
        <fullName evidence="2">Uncharacterized protein</fullName>
    </submittedName>
</protein>
<evidence type="ECO:0000256" key="1">
    <source>
        <dbReference type="SAM" id="MobiDB-lite"/>
    </source>
</evidence>
<dbReference type="AlphaFoldDB" id="A0AAN8S3Y7"/>
<name>A0AAN8S3Y7_POLSC</name>